<evidence type="ECO:0000313" key="3">
    <source>
        <dbReference type="Proteomes" id="UP001396334"/>
    </source>
</evidence>
<sequence length="87" mass="9140">MTVAASVPCRGNLCRCRTDLRTVASVKPNTTAAKPTKAAKTSTRTSPRKKAAAAPKPSAKKAVAAKKATVKRVKPKTVKSPAKRGRK</sequence>
<feature type="compositionally biased region" description="Basic residues" evidence="1">
    <location>
        <begin position="68"/>
        <end position="87"/>
    </location>
</feature>
<proteinExistence type="predicted"/>
<keyword evidence="3" id="KW-1185">Reference proteome</keyword>
<accession>A0ABR2RRG2</accession>
<feature type="compositionally biased region" description="Low complexity" evidence="1">
    <location>
        <begin position="27"/>
        <end position="45"/>
    </location>
</feature>
<comment type="caution">
    <text evidence="2">The sequence shown here is derived from an EMBL/GenBank/DDBJ whole genome shotgun (WGS) entry which is preliminary data.</text>
</comment>
<protein>
    <recommendedName>
        <fullName evidence="4">Histone H1</fullName>
    </recommendedName>
</protein>
<feature type="compositionally biased region" description="Low complexity" evidence="1">
    <location>
        <begin position="52"/>
        <end position="67"/>
    </location>
</feature>
<evidence type="ECO:0000313" key="2">
    <source>
        <dbReference type="EMBL" id="KAK9015540.1"/>
    </source>
</evidence>
<dbReference type="EMBL" id="JBBPBN010000021">
    <property type="protein sequence ID" value="KAK9015540.1"/>
    <property type="molecule type" value="Genomic_DNA"/>
</dbReference>
<feature type="region of interest" description="Disordered" evidence="1">
    <location>
        <begin position="25"/>
        <end position="87"/>
    </location>
</feature>
<evidence type="ECO:0000256" key="1">
    <source>
        <dbReference type="SAM" id="MobiDB-lite"/>
    </source>
</evidence>
<organism evidence="2 3">
    <name type="scientific">Hibiscus sabdariffa</name>
    <name type="common">roselle</name>
    <dbReference type="NCBI Taxonomy" id="183260"/>
    <lineage>
        <taxon>Eukaryota</taxon>
        <taxon>Viridiplantae</taxon>
        <taxon>Streptophyta</taxon>
        <taxon>Embryophyta</taxon>
        <taxon>Tracheophyta</taxon>
        <taxon>Spermatophyta</taxon>
        <taxon>Magnoliopsida</taxon>
        <taxon>eudicotyledons</taxon>
        <taxon>Gunneridae</taxon>
        <taxon>Pentapetalae</taxon>
        <taxon>rosids</taxon>
        <taxon>malvids</taxon>
        <taxon>Malvales</taxon>
        <taxon>Malvaceae</taxon>
        <taxon>Malvoideae</taxon>
        <taxon>Hibiscus</taxon>
    </lineage>
</organism>
<reference evidence="2 3" key="1">
    <citation type="journal article" date="2024" name="G3 (Bethesda)">
        <title>Genome assembly of Hibiscus sabdariffa L. provides insights into metabolisms of medicinal natural products.</title>
        <authorList>
            <person name="Kim T."/>
        </authorList>
    </citation>
    <scope>NUCLEOTIDE SEQUENCE [LARGE SCALE GENOMIC DNA]</scope>
    <source>
        <strain evidence="2">TK-2024</strain>
        <tissue evidence="2">Old leaves</tissue>
    </source>
</reference>
<name>A0ABR2RRG2_9ROSI</name>
<evidence type="ECO:0008006" key="4">
    <source>
        <dbReference type="Google" id="ProtNLM"/>
    </source>
</evidence>
<dbReference type="Proteomes" id="UP001396334">
    <property type="component" value="Unassembled WGS sequence"/>
</dbReference>
<gene>
    <name evidence="2" type="ORF">V6N11_006642</name>
</gene>